<dbReference type="InterPro" id="IPR011004">
    <property type="entry name" value="Trimer_LpxA-like_sf"/>
</dbReference>
<evidence type="ECO:0000259" key="3">
    <source>
        <dbReference type="Pfam" id="PF00483"/>
    </source>
</evidence>
<dbReference type="NCBIfam" id="TIGR02092">
    <property type="entry name" value="glgD"/>
    <property type="match status" value="1"/>
</dbReference>
<comment type="similarity">
    <text evidence="1">Belongs to the bacterial/plant glucose-1-phosphate adenylyltransferase family.</text>
</comment>
<dbReference type="Gene3D" id="3.90.550.10">
    <property type="entry name" value="Spore Coat Polysaccharide Biosynthesis Protein SpsA, Chain A"/>
    <property type="match status" value="1"/>
</dbReference>
<protein>
    <submittedName>
        <fullName evidence="5">Glucose-1-phosphate adenylyltransferase subunit GlgD</fullName>
        <ecNumber evidence="5">2.7.7.27</ecNumber>
    </submittedName>
</protein>
<dbReference type="InterPro" id="IPR011832">
    <property type="entry name" value="GlgDAde_trans"/>
</dbReference>
<dbReference type="InterPro" id="IPR005835">
    <property type="entry name" value="NTP_transferase_dom"/>
</dbReference>
<proteinExistence type="inferred from homology"/>
<dbReference type="GO" id="GO:0008878">
    <property type="term" value="F:glucose-1-phosphate adenylyltransferase activity"/>
    <property type="evidence" value="ECO:0007669"/>
    <property type="project" value="UniProtKB-EC"/>
</dbReference>
<dbReference type="AlphaFoldDB" id="A0A9D2SBP3"/>
<organism evidence="5 6">
    <name type="scientific">Candidatus Eisenbergiella merdigallinarum</name>
    <dbReference type="NCBI Taxonomy" id="2838552"/>
    <lineage>
        <taxon>Bacteria</taxon>
        <taxon>Bacillati</taxon>
        <taxon>Bacillota</taxon>
        <taxon>Clostridia</taxon>
        <taxon>Lachnospirales</taxon>
        <taxon>Lachnospiraceae</taxon>
        <taxon>Eisenbergiella</taxon>
    </lineage>
</organism>
<evidence type="ECO:0000256" key="2">
    <source>
        <dbReference type="ARBA" id="ARBA00023056"/>
    </source>
</evidence>
<keyword evidence="5" id="KW-0808">Transferase</keyword>
<dbReference type="PANTHER" id="PTHR43523">
    <property type="entry name" value="GLUCOSE-1-PHOSPHATE ADENYLYLTRANSFERASE-RELATED"/>
    <property type="match status" value="1"/>
</dbReference>
<dbReference type="EC" id="2.7.7.27" evidence="5"/>
<evidence type="ECO:0000313" key="6">
    <source>
        <dbReference type="Proteomes" id="UP000886883"/>
    </source>
</evidence>
<dbReference type="Proteomes" id="UP000886883">
    <property type="component" value="Unassembled WGS sequence"/>
</dbReference>
<evidence type="ECO:0000313" key="5">
    <source>
        <dbReference type="EMBL" id="HJB89884.1"/>
    </source>
</evidence>
<dbReference type="SUPFAM" id="SSF53448">
    <property type="entry name" value="Nucleotide-diphospho-sugar transferases"/>
    <property type="match status" value="1"/>
</dbReference>
<evidence type="ECO:0000256" key="1">
    <source>
        <dbReference type="ARBA" id="ARBA00010443"/>
    </source>
</evidence>
<dbReference type="CDD" id="cd02508">
    <property type="entry name" value="ADP_Glucose_PP"/>
    <property type="match status" value="1"/>
</dbReference>
<dbReference type="InterPro" id="IPR011831">
    <property type="entry name" value="ADP-Glc_PPase"/>
</dbReference>
<comment type="caution">
    <text evidence="5">The sequence shown here is derived from an EMBL/GenBank/DDBJ whole genome shotgun (WGS) entry which is preliminary data.</text>
</comment>
<dbReference type="PANTHER" id="PTHR43523:SF6">
    <property type="entry name" value="GLYCOGEN BIOSYNTHESIS PROTEIN GLGD"/>
    <property type="match status" value="1"/>
</dbReference>
<dbReference type="SUPFAM" id="SSF51161">
    <property type="entry name" value="Trimeric LpxA-like enzymes"/>
    <property type="match status" value="1"/>
</dbReference>
<dbReference type="InterPro" id="IPR056818">
    <property type="entry name" value="GlmU/GlgC-like_hexapep"/>
</dbReference>
<gene>
    <name evidence="5" type="primary">glgD</name>
    <name evidence="5" type="ORF">H9763_00255</name>
</gene>
<name>A0A9D2SBP3_9FIRM</name>
<feature type="domain" description="Glucose-1-phosphate adenylyltransferase/Bifunctional protein GlmU-like C-terminal hexapeptide" evidence="4">
    <location>
        <begin position="296"/>
        <end position="363"/>
    </location>
</feature>
<keyword evidence="2" id="KW-0320">Glycogen biosynthesis</keyword>
<accession>A0A9D2SBP3</accession>
<dbReference type="InterPro" id="IPR029044">
    <property type="entry name" value="Nucleotide-diphossugar_trans"/>
</dbReference>
<dbReference type="Pfam" id="PF24894">
    <property type="entry name" value="Hexapep_GlmU"/>
    <property type="match status" value="1"/>
</dbReference>
<sequence length="380" mass="42308">MVNSNADALGIIFPNSYDSLVPELVSERLMASIPFAGRYRMVDFILSSMVNCGIDNISIIVRKNYHSLMDHLGSGRAWDLVRKNGGLNIVPPYAEKTVKVFSGRVDALASVLDFLKDQKEEYVVMSDPNIAANFDFKAMLQAHIDSGADVTVVYAEDEIPAGMKKPETVNRELYYTLDLDGTRVKKIGINSDQDGVQNLSMNIYVISRTLLIDLIKEAYVQGYAHFGRDVLSRQLNELNVQAYRFDGYKARISDMKSYFDENMKLLVDENLDGLFSGNPIYTKVRDDNPTRYINGAKAKNIMAADGCVIEGEVENSVLFKGVKIGKGAKVKNCVLMQDTVVGENVSLEYIITDKNVTITEGKELRGTDSFPVYVAKLEVV</sequence>
<reference evidence="5" key="1">
    <citation type="journal article" date="2021" name="PeerJ">
        <title>Extensive microbial diversity within the chicken gut microbiome revealed by metagenomics and culture.</title>
        <authorList>
            <person name="Gilroy R."/>
            <person name="Ravi A."/>
            <person name="Getino M."/>
            <person name="Pursley I."/>
            <person name="Horton D.L."/>
            <person name="Alikhan N.F."/>
            <person name="Baker D."/>
            <person name="Gharbi K."/>
            <person name="Hall N."/>
            <person name="Watson M."/>
            <person name="Adriaenssens E.M."/>
            <person name="Foster-Nyarko E."/>
            <person name="Jarju S."/>
            <person name="Secka A."/>
            <person name="Antonio M."/>
            <person name="Oren A."/>
            <person name="Chaudhuri R.R."/>
            <person name="La Ragione R."/>
            <person name="Hildebrand F."/>
            <person name="Pallen M.J."/>
        </authorList>
    </citation>
    <scope>NUCLEOTIDE SEQUENCE</scope>
    <source>
        <strain evidence="5">USAMLcec3-2134</strain>
    </source>
</reference>
<dbReference type="CDD" id="cd04651">
    <property type="entry name" value="LbH_G1P_AT_C"/>
    <property type="match status" value="1"/>
</dbReference>
<dbReference type="EMBL" id="DWXE01000001">
    <property type="protein sequence ID" value="HJB89884.1"/>
    <property type="molecule type" value="Genomic_DNA"/>
</dbReference>
<evidence type="ECO:0000259" key="4">
    <source>
        <dbReference type="Pfam" id="PF24894"/>
    </source>
</evidence>
<dbReference type="GO" id="GO:0005978">
    <property type="term" value="P:glycogen biosynthetic process"/>
    <property type="evidence" value="ECO:0007669"/>
    <property type="project" value="UniProtKB-KW"/>
</dbReference>
<reference evidence="5" key="2">
    <citation type="submission" date="2021-04" db="EMBL/GenBank/DDBJ databases">
        <authorList>
            <person name="Gilroy R."/>
        </authorList>
    </citation>
    <scope>NUCLEOTIDE SEQUENCE</scope>
    <source>
        <strain evidence="5">USAMLcec3-2134</strain>
    </source>
</reference>
<feature type="domain" description="Nucleotidyl transferase" evidence="3">
    <location>
        <begin position="32"/>
        <end position="155"/>
    </location>
</feature>
<dbReference type="Pfam" id="PF00483">
    <property type="entry name" value="NTP_transferase"/>
    <property type="match status" value="1"/>
</dbReference>
<keyword evidence="5" id="KW-0548">Nucleotidyltransferase</keyword>
<dbReference type="Gene3D" id="2.160.10.10">
    <property type="entry name" value="Hexapeptide repeat proteins"/>
    <property type="match status" value="1"/>
</dbReference>